<feature type="compositionally biased region" description="Basic and acidic residues" evidence="1">
    <location>
        <begin position="70"/>
        <end position="84"/>
    </location>
</feature>
<keyword evidence="3" id="KW-1185">Reference proteome</keyword>
<reference evidence="2" key="1">
    <citation type="submission" date="2022-06" db="EMBL/GenBank/DDBJ databases">
        <title>Uncovering the hologenomic basis of an extraordinary plant invasion.</title>
        <authorList>
            <person name="Bieker V.C."/>
            <person name="Martin M.D."/>
            <person name="Gilbert T."/>
            <person name="Hodgins K."/>
            <person name="Battlay P."/>
            <person name="Petersen B."/>
            <person name="Wilson J."/>
        </authorList>
    </citation>
    <scope>NUCLEOTIDE SEQUENCE</scope>
    <source>
        <strain evidence="2">AA19_3_7</strain>
        <tissue evidence="2">Leaf</tissue>
    </source>
</reference>
<organism evidence="2 3">
    <name type="scientific">Ambrosia artemisiifolia</name>
    <name type="common">Common ragweed</name>
    <dbReference type="NCBI Taxonomy" id="4212"/>
    <lineage>
        <taxon>Eukaryota</taxon>
        <taxon>Viridiplantae</taxon>
        <taxon>Streptophyta</taxon>
        <taxon>Embryophyta</taxon>
        <taxon>Tracheophyta</taxon>
        <taxon>Spermatophyta</taxon>
        <taxon>Magnoliopsida</taxon>
        <taxon>eudicotyledons</taxon>
        <taxon>Gunneridae</taxon>
        <taxon>Pentapetalae</taxon>
        <taxon>asterids</taxon>
        <taxon>campanulids</taxon>
        <taxon>Asterales</taxon>
        <taxon>Asteraceae</taxon>
        <taxon>Asteroideae</taxon>
        <taxon>Heliantheae alliance</taxon>
        <taxon>Heliantheae</taxon>
        <taxon>Ambrosia</taxon>
    </lineage>
</organism>
<gene>
    <name evidence="2" type="ORF">M8C21_006130</name>
</gene>
<comment type="caution">
    <text evidence="2">The sequence shown here is derived from an EMBL/GenBank/DDBJ whole genome shotgun (WGS) entry which is preliminary data.</text>
</comment>
<dbReference type="Proteomes" id="UP001206925">
    <property type="component" value="Unassembled WGS sequence"/>
</dbReference>
<sequence>MTPDQFKVEILGWDSPSGCYSTSDSDSDDGRGPVHIVYRYGVSYQLADHEKDAKVKVLPLTVQPPIKRQSDRVIDTKQEEDAVKRQKTGLPVKPEPLNEEESHEAFSKKLSPGRCDLASSLQLLSIVSSSSCGAFDYLK</sequence>
<evidence type="ECO:0000256" key="1">
    <source>
        <dbReference type="SAM" id="MobiDB-lite"/>
    </source>
</evidence>
<dbReference type="AlphaFoldDB" id="A0AAD5BQS5"/>
<proteinExistence type="predicted"/>
<dbReference type="EMBL" id="JAMZMK010011541">
    <property type="protein sequence ID" value="KAI7726758.1"/>
    <property type="molecule type" value="Genomic_DNA"/>
</dbReference>
<accession>A0AAD5BQS5</accession>
<name>A0AAD5BQS5_AMBAR</name>
<protein>
    <submittedName>
        <fullName evidence="2">Uncharacterized protein</fullName>
    </submittedName>
</protein>
<evidence type="ECO:0000313" key="2">
    <source>
        <dbReference type="EMBL" id="KAI7726758.1"/>
    </source>
</evidence>
<evidence type="ECO:0000313" key="3">
    <source>
        <dbReference type="Proteomes" id="UP001206925"/>
    </source>
</evidence>
<feature type="region of interest" description="Disordered" evidence="1">
    <location>
        <begin position="70"/>
        <end position="110"/>
    </location>
</feature>